<evidence type="ECO:0000313" key="1">
    <source>
        <dbReference type="EMBL" id="KAJ2979412.1"/>
    </source>
</evidence>
<reference evidence="1" key="1">
    <citation type="submission" date="2022-10" db="EMBL/GenBank/DDBJ databases">
        <title>Genome Sequence of Xylaria curta.</title>
        <authorList>
            <person name="Buettner E."/>
        </authorList>
    </citation>
    <scope>NUCLEOTIDE SEQUENCE</scope>
    <source>
        <strain evidence="1">Babe10</strain>
    </source>
</reference>
<sequence>MLNTPVTATQKRKHRSTSIQRNNDLASFLSKGAAGVRKGSSDAKKRRKNRRVERAKQLIRDYGNGKRPANRDATSCTLYLGEYRQLLEEIGDDDTLNDIFDSGLRYDYTADSRCKSNRRLKQFVVRTPTAFHQRLSDEIDEAIKCWEVAVAGGRVQCGAGMCSGQYCTHDHTKEIARNLKGHRSESVISSKLGKSDKKDPDLSYAIEGYDTDDNEPDDNEFDNDYSDSDVLEWPGLVVEIGWSQKSSDLRKKCEWYIKNSNGRVRTVIGVDLHDLYLCYPKRKTQPHGPGKRENNKAIKEDIAKMADATKKNKALGKIFLWRAEIDSGTNQATAVLHEGRPQVSVAFISFD</sequence>
<comment type="caution">
    <text evidence="1">The sequence shown here is derived from an EMBL/GenBank/DDBJ whole genome shotgun (WGS) entry which is preliminary data.</text>
</comment>
<organism evidence="1 2">
    <name type="scientific">Xylaria curta</name>
    <dbReference type="NCBI Taxonomy" id="42375"/>
    <lineage>
        <taxon>Eukaryota</taxon>
        <taxon>Fungi</taxon>
        <taxon>Dikarya</taxon>
        <taxon>Ascomycota</taxon>
        <taxon>Pezizomycotina</taxon>
        <taxon>Sordariomycetes</taxon>
        <taxon>Xylariomycetidae</taxon>
        <taxon>Xylariales</taxon>
        <taxon>Xylariaceae</taxon>
        <taxon>Xylaria</taxon>
    </lineage>
</organism>
<keyword evidence="2" id="KW-1185">Reference proteome</keyword>
<evidence type="ECO:0000313" key="2">
    <source>
        <dbReference type="Proteomes" id="UP001143856"/>
    </source>
</evidence>
<dbReference type="EMBL" id="JAPDGR010001812">
    <property type="protein sequence ID" value="KAJ2979412.1"/>
    <property type="molecule type" value="Genomic_DNA"/>
</dbReference>
<name>A0ACC1NKG3_9PEZI</name>
<proteinExistence type="predicted"/>
<accession>A0ACC1NKG3</accession>
<gene>
    <name evidence="1" type="ORF">NUW58_g7209</name>
</gene>
<dbReference type="Proteomes" id="UP001143856">
    <property type="component" value="Unassembled WGS sequence"/>
</dbReference>
<protein>
    <submittedName>
        <fullName evidence="1">Uncharacterized protein</fullName>
    </submittedName>
</protein>